<reference evidence="2 3" key="1">
    <citation type="submission" date="2020-04" db="EMBL/GenBank/DDBJ databases">
        <title>Paeniglutamicibacter sp. ANT13_2, a novel actinomycete isolated from sediment in Antarctica.</title>
        <authorList>
            <person name="Sakdapetsiri C."/>
            <person name="Pinyakong O."/>
        </authorList>
    </citation>
    <scope>NUCLEOTIDE SEQUENCE [LARGE SCALE GENOMIC DNA]</scope>
    <source>
        <strain evidence="2 3">ANT13_2</strain>
    </source>
</reference>
<evidence type="ECO:0000259" key="1">
    <source>
        <dbReference type="Pfam" id="PF04248"/>
    </source>
</evidence>
<dbReference type="Pfam" id="PF04248">
    <property type="entry name" value="NTP_transf_9"/>
    <property type="match status" value="1"/>
</dbReference>
<proteinExistence type="predicted"/>
<organism evidence="2 3">
    <name type="scientific">Paeniglutamicibacter terrestris</name>
    <dbReference type="NCBI Taxonomy" id="2723403"/>
    <lineage>
        <taxon>Bacteria</taxon>
        <taxon>Bacillati</taxon>
        <taxon>Actinomycetota</taxon>
        <taxon>Actinomycetes</taxon>
        <taxon>Micrococcales</taxon>
        <taxon>Micrococcaceae</taxon>
        <taxon>Paeniglutamicibacter</taxon>
    </lineage>
</organism>
<gene>
    <name evidence="2" type="ORF">HED64_06350</name>
</gene>
<dbReference type="InterPro" id="IPR007361">
    <property type="entry name" value="DUF427"/>
</dbReference>
<dbReference type="InterPro" id="IPR038694">
    <property type="entry name" value="DUF427_sf"/>
</dbReference>
<dbReference type="Gene3D" id="2.170.150.40">
    <property type="entry name" value="Domain of unknown function (DUF427)"/>
    <property type="match status" value="1"/>
</dbReference>
<dbReference type="RefSeq" id="WP_168151244.1">
    <property type="nucleotide sequence ID" value="NZ_JAAWVT010000002.1"/>
</dbReference>
<accession>A0ABX1G304</accession>
<dbReference type="PANTHER" id="PTHR34310:SF9">
    <property type="entry name" value="BLR5716 PROTEIN"/>
    <property type="match status" value="1"/>
</dbReference>
<dbReference type="EMBL" id="JAAWVT010000002">
    <property type="protein sequence ID" value="NKG20334.1"/>
    <property type="molecule type" value="Genomic_DNA"/>
</dbReference>
<name>A0ABX1G304_9MICC</name>
<protein>
    <submittedName>
        <fullName evidence="2">DUF427 domain-containing protein</fullName>
    </submittedName>
</protein>
<dbReference type="Proteomes" id="UP000746595">
    <property type="component" value="Unassembled WGS sequence"/>
</dbReference>
<comment type="caution">
    <text evidence="2">The sequence shown here is derived from an EMBL/GenBank/DDBJ whole genome shotgun (WGS) entry which is preliminary data.</text>
</comment>
<keyword evidence="3" id="KW-1185">Reference proteome</keyword>
<feature type="domain" description="DUF427" evidence="1">
    <location>
        <begin position="172"/>
        <end position="261"/>
    </location>
</feature>
<evidence type="ECO:0000313" key="2">
    <source>
        <dbReference type="EMBL" id="NKG20334.1"/>
    </source>
</evidence>
<sequence length="280" mass="30358">MSVDHGCAKAHTDAVATRISHLLAASFPALRYEPTAKRVRASCAGDLVVDTRGAVLVWEPQRIVPIYAVPESALVVPLTTSGVAPQPVPASARMLTPDDAFALHTTAGTPLDLELPGRLLEAAAFRPADPDLAHLVLLDFAAFDWREEDAAIHTHPRDPFHRVDILASSSHVRVELEGMVLADSTRPLLLFETHLPPRYYLPRADVRFDALVATQTSSSCPYKGTANYWAPGSGGKNVAWSYAHPLPESAAIAAHVAFYNERIDIIVDGQRLPRPITPFG</sequence>
<evidence type="ECO:0000313" key="3">
    <source>
        <dbReference type="Proteomes" id="UP000746595"/>
    </source>
</evidence>
<dbReference type="PANTHER" id="PTHR34310">
    <property type="entry name" value="DUF427 DOMAIN PROTEIN (AFU_ORTHOLOGUE AFUA_3G02220)"/>
    <property type="match status" value="1"/>
</dbReference>